<keyword evidence="3" id="KW-1185">Reference proteome</keyword>
<feature type="transmembrane region" description="Helical" evidence="1">
    <location>
        <begin position="77"/>
        <end position="98"/>
    </location>
</feature>
<evidence type="ECO:0000313" key="2">
    <source>
        <dbReference type="EMBL" id="GAA0737823.1"/>
    </source>
</evidence>
<gene>
    <name evidence="2" type="ORF">GCM10008906_14450</name>
</gene>
<dbReference type="EMBL" id="BAAACG010000008">
    <property type="protein sequence ID" value="GAA0737823.1"/>
    <property type="molecule type" value="Genomic_DNA"/>
</dbReference>
<dbReference type="Proteomes" id="UP001501510">
    <property type="component" value="Unassembled WGS sequence"/>
</dbReference>
<dbReference type="RefSeq" id="WP_343760345.1">
    <property type="nucleotide sequence ID" value="NZ_BAAACG010000008.1"/>
</dbReference>
<dbReference type="PANTHER" id="PTHR37305:SF1">
    <property type="entry name" value="MEMBRANE PROTEIN"/>
    <property type="match status" value="1"/>
</dbReference>
<dbReference type="PANTHER" id="PTHR37305">
    <property type="entry name" value="INTEGRAL MEMBRANE PROTEIN-RELATED"/>
    <property type="match status" value="1"/>
</dbReference>
<keyword evidence="1" id="KW-1133">Transmembrane helix</keyword>
<keyword evidence="1" id="KW-0472">Membrane</keyword>
<comment type="caution">
    <text evidence="2">The sequence shown here is derived from an EMBL/GenBank/DDBJ whole genome shotgun (WGS) entry which is preliminary data.</text>
</comment>
<evidence type="ECO:0000313" key="3">
    <source>
        <dbReference type="Proteomes" id="UP001501510"/>
    </source>
</evidence>
<evidence type="ECO:0000256" key="1">
    <source>
        <dbReference type="SAM" id="Phobius"/>
    </source>
</evidence>
<protein>
    <submittedName>
        <fullName evidence="2">ABC transporter permease</fullName>
    </submittedName>
</protein>
<organism evidence="2 3">
    <name type="scientific">Clostridium oceanicum</name>
    <dbReference type="NCBI Taxonomy" id="1543"/>
    <lineage>
        <taxon>Bacteria</taxon>
        <taxon>Bacillati</taxon>
        <taxon>Bacillota</taxon>
        <taxon>Clostridia</taxon>
        <taxon>Eubacteriales</taxon>
        <taxon>Clostridiaceae</taxon>
        <taxon>Clostridium</taxon>
    </lineage>
</organism>
<dbReference type="Pfam" id="PF12730">
    <property type="entry name" value="ABC2_membrane_4"/>
    <property type="match status" value="1"/>
</dbReference>
<proteinExistence type="predicted"/>
<feature type="transmembrane region" description="Helical" evidence="1">
    <location>
        <begin position="240"/>
        <end position="261"/>
    </location>
</feature>
<feature type="transmembrane region" description="Helical" evidence="1">
    <location>
        <begin position="119"/>
        <end position="146"/>
    </location>
</feature>
<reference evidence="2 3" key="1">
    <citation type="journal article" date="2019" name="Int. J. Syst. Evol. Microbiol.">
        <title>The Global Catalogue of Microorganisms (GCM) 10K type strain sequencing project: providing services to taxonomists for standard genome sequencing and annotation.</title>
        <authorList>
            <consortium name="The Broad Institute Genomics Platform"/>
            <consortium name="The Broad Institute Genome Sequencing Center for Infectious Disease"/>
            <person name="Wu L."/>
            <person name="Ma J."/>
        </authorList>
    </citation>
    <scope>NUCLEOTIDE SEQUENCE [LARGE SCALE GENOMIC DNA]</scope>
    <source>
        <strain evidence="2 3">JCM 1407</strain>
    </source>
</reference>
<accession>A0ABN1JEQ6</accession>
<sequence length="267" mass="30356">MYNLIKFELYKLKKNKAFKICILLTLFIVFLTIRRFFSSTTPSHVLQFVYKGQEYGFTVNSFKDRMNPQSIEFLNSAFGYISFIEIMIMFIVGSIFINEYLKGTIKSIIAYGHERYKIYFSKLIAISVAAGILLGILLLGTVIVSIPIRGAGSNLSIESIIKILKFVFLVWLIFIAIASIYICIAAIIRNKSLLIGLGMGYFIFSLLFAGKESLFKYQQHTLLFKLMKIGMNYPNTDTTLNIIFLCLATIIITAVLGVITFKKQDIK</sequence>
<feature type="transmembrane region" description="Helical" evidence="1">
    <location>
        <begin position="166"/>
        <end position="188"/>
    </location>
</feature>
<keyword evidence="1" id="KW-0812">Transmembrane</keyword>
<feature type="transmembrane region" description="Helical" evidence="1">
    <location>
        <begin position="20"/>
        <end position="37"/>
    </location>
</feature>
<name>A0ABN1JEQ6_9CLOT</name>
<feature type="transmembrane region" description="Helical" evidence="1">
    <location>
        <begin position="193"/>
        <end position="210"/>
    </location>
</feature>